<reference evidence="2 3" key="2">
    <citation type="submission" date="2007-06" db="EMBL/GenBank/DDBJ databases">
        <title>Draft genome sequence of Ruminococcus gnavus (ATCC 29149).</title>
        <authorList>
            <person name="Sudarsanam P."/>
            <person name="Ley R."/>
            <person name="Guruge J."/>
            <person name="Turnbaugh P.J."/>
            <person name="Mahowald M."/>
            <person name="Liep D."/>
            <person name="Gordon J."/>
        </authorList>
    </citation>
    <scope>NUCLEOTIDE SEQUENCE [LARGE SCALE GENOMIC DNA]</scope>
    <source>
        <strain evidence="2 3">ATCC 29149</strain>
    </source>
</reference>
<comment type="caution">
    <text evidence="2">The sequence shown here is derived from an EMBL/GenBank/DDBJ whole genome shotgun (WGS) entry which is preliminary data.</text>
</comment>
<keyword evidence="1" id="KW-0812">Transmembrane</keyword>
<keyword evidence="1" id="KW-1133">Transmembrane helix</keyword>
<organism evidence="2 3">
    <name type="scientific">Mediterraneibacter gnavus (strain ATCC 29149 / DSM 114966 / JCM 6515 / VPI C7-9)</name>
    <name type="common">Ruminococcus gnavus</name>
    <dbReference type="NCBI Taxonomy" id="411470"/>
    <lineage>
        <taxon>Bacteria</taxon>
        <taxon>Bacillati</taxon>
        <taxon>Bacillota</taxon>
        <taxon>Clostridia</taxon>
        <taxon>Lachnospirales</taxon>
        <taxon>Lachnospiraceae</taxon>
        <taxon>Mediterraneibacter</taxon>
    </lineage>
</organism>
<reference evidence="2 3" key="1">
    <citation type="submission" date="2007-04" db="EMBL/GenBank/DDBJ databases">
        <authorList>
            <person name="Fulton L."/>
            <person name="Clifton S."/>
            <person name="Fulton B."/>
            <person name="Xu J."/>
            <person name="Minx P."/>
            <person name="Pepin K.H."/>
            <person name="Johnson M."/>
            <person name="Thiruvilangam P."/>
            <person name="Bhonagiri V."/>
            <person name="Nash W.E."/>
            <person name="Mardis E.R."/>
            <person name="Wilson R.K."/>
        </authorList>
    </citation>
    <scope>NUCLEOTIDE SEQUENCE [LARGE SCALE GENOMIC DNA]</scope>
    <source>
        <strain evidence="2 3">ATCC 29149</strain>
    </source>
</reference>
<accession>A7B4A2</accession>
<protein>
    <submittedName>
        <fullName evidence="2">Uncharacterized protein</fullName>
    </submittedName>
</protein>
<proteinExistence type="predicted"/>
<evidence type="ECO:0000313" key="2">
    <source>
        <dbReference type="EMBL" id="EDN77179.1"/>
    </source>
</evidence>
<evidence type="ECO:0000256" key="1">
    <source>
        <dbReference type="SAM" id="Phobius"/>
    </source>
</evidence>
<keyword evidence="1" id="KW-0472">Membrane</keyword>
<feature type="transmembrane region" description="Helical" evidence="1">
    <location>
        <begin position="12"/>
        <end position="37"/>
    </location>
</feature>
<name>A7B4A2_MEDG7</name>
<evidence type="ECO:0000313" key="3">
    <source>
        <dbReference type="Proteomes" id="UP000004410"/>
    </source>
</evidence>
<sequence>MDRFPTTYLHPLCIPLFILCILFEFYCIFFTFFHFSIAYL</sequence>
<dbReference type="EMBL" id="AAYG02000018">
    <property type="protein sequence ID" value="EDN77179.1"/>
    <property type="molecule type" value="Genomic_DNA"/>
</dbReference>
<dbReference type="PaxDb" id="411470-RUMGNA_02386"/>
<gene>
    <name evidence="2" type="ORF">RUMGNA_02386</name>
</gene>
<dbReference type="AlphaFoldDB" id="A7B4A2"/>
<dbReference type="Proteomes" id="UP000004410">
    <property type="component" value="Unassembled WGS sequence"/>
</dbReference>